<evidence type="ECO:0000256" key="4">
    <source>
        <dbReference type="ARBA" id="ARBA00022679"/>
    </source>
</evidence>
<dbReference type="InterPro" id="IPR001228">
    <property type="entry name" value="IspD"/>
</dbReference>
<evidence type="ECO:0000256" key="5">
    <source>
        <dbReference type="ARBA" id="ARBA00022695"/>
    </source>
</evidence>
<dbReference type="PROSITE" id="PS01295">
    <property type="entry name" value="ISPD"/>
    <property type="match status" value="1"/>
</dbReference>
<comment type="function">
    <text evidence="7">Catalyzes the formation of 4-diphosphocytidyl-2-C-methyl-D-erythritol from CTP and 2-C-methyl-D-erythritol 4-phosphate (MEP).</text>
</comment>
<feature type="site" description="Positions MEP for the nucleophilic attack" evidence="7">
    <location>
        <position position="150"/>
    </location>
</feature>
<dbReference type="AlphaFoldDB" id="A0A9D9C1D7"/>
<keyword evidence="6 7" id="KW-0414">Isoprene biosynthesis</keyword>
<dbReference type="GO" id="GO:0019288">
    <property type="term" value="P:isopentenyl diphosphate biosynthetic process, methylerythritol 4-phosphate pathway"/>
    <property type="evidence" value="ECO:0007669"/>
    <property type="project" value="UniProtKB-UniRule"/>
</dbReference>
<feature type="site" description="Transition state stabilizer" evidence="7">
    <location>
        <position position="13"/>
    </location>
</feature>
<proteinExistence type="inferred from homology"/>
<dbReference type="PANTHER" id="PTHR32125:SF4">
    <property type="entry name" value="2-C-METHYL-D-ERYTHRITOL 4-PHOSPHATE CYTIDYLYLTRANSFERASE, CHLOROPLASTIC"/>
    <property type="match status" value="1"/>
</dbReference>
<dbReference type="InterPro" id="IPR050088">
    <property type="entry name" value="IspD/TarI_cytidylyltransf_bact"/>
</dbReference>
<dbReference type="CDD" id="cd02516">
    <property type="entry name" value="CDP-ME_synthetase"/>
    <property type="match status" value="1"/>
</dbReference>
<dbReference type="PANTHER" id="PTHR32125">
    <property type="entry name" value="2-C-METHYL-D-ERYTHRITOL 4-PHOSPHATE CYTIDYLYLTRANSFERASE, CHLOROPLASTIC"/>
    <property type="match status" value="1"/>
</dbReference>
<dbReference type="InterPro" id="IPR029044">
    <property type="entry name" value="Nucleotide-diphossugar_trans"/>
</dbReference>
<evidence type="ECO:0000313" key="8">
    <source>
        <dbReference type="EMBL" id="MBO6989070.1"/>
    </source>
</evidence>
<dbReference type="SUPFAM" id="SSF53448">
    <property type="entry name" value="Nucleotide-diphospho-sugar transferases"/>
    <property type="match status" value="1"/>
</dbReference>
<dbReference type="NCBIfam" id="TIGR00453">
    <property type="entry name" value="ispD"/>
    <property type="match status" value="1"/>
</dbReference>
<dbReference type="FunFam" id="3.90.550.10:FF:000003">
    <property type="entry name" value="2-C-methyl-D-erythritol 4-phosphate cytidylyltransferase"/>
    <property type="match status" value="1"/>
</dbReference>
<feature type="site" description="Transition state stabilizer" evidence="7">
    <location>
        <position position="20"/>
    </location>
</feature>
<dbReference type="EMBL" id="JAEPLE010000008">
    <property type="protein sequence ID" value="MBO6989070.1"/>
    <property type="molecule type" value="Genomic_DNA"/>
</dbReference>
<gene>
    <name evidence="7" type="primary">ispD</name>
    <name evidence="8" type="ORF">JJ833_09435</name>
</gene>
<evidence type="ECO:0000256" key="2">
    <source>
        <dbReference type="ARBA" id="ARBA00004787"/>
    </source>
</evidence>
<dbReference type="HAMAP" id="MF_00108">
    <property type="entry name" value="IspD"/>
    <property type="match status" value="1"/>
</dbReference>
<dbReference type="Gene3D" id="3.90.550.10">
    <property type="entry name" value="Spore Coat Polysaccharide Biosynthesis Protein SpsA, Chain A"/>
    <property type="match status" value="1"/>
</dbReference>
<evidence type="ECO:0000256" key="3">
    <source>
        <dbReference type="ARBA" id="ARBA00009789"/>
    </source>
</evidence>
<comment type="catalytic activity">
    <reaction evidence="1 7">
        <text>2-C-methyl-D-erythritol 4-phosphate + CTP + H(+) = 4-CDP-2-C-methyl-D-erythritol + diphosphate</text>
        <dbReference type="Rhea" id="RHEA:13429"/>
        <dbReference type="ChEBI" id="CHEBI:15378"/>
        <dbReference type="ChEBI" id="CHEBI:33019"/>
        <dbReference type="ChEBI" id="CHEBI:37563"/>
        <dbReference type="ChEBI" id="CHEBI:57823"/>
        <dbReference type="ChEBI" id="CHEBI:58262"/>
        <dbReference type="EC" id="2.7.7.60"/>
    </reaction>
</comment>
<evidence type="ECO:0000256" key="1">
    <source>
        <dbReference type="ARBA" id="ARBA00001282"/>
    </source>
</evidence>
<dbReference type="InterPro" id="IPR034683">
    <property type="entry name" value="IspD/TarI"/>
</dbReference>
<dbReference type="GO" id="GO:0050518">
    <property type="term" value="F:2-C-methyl-D-erythritol 4-phosphate cytidylyltransferase activity"/>
    <property type="evidence" value="ECO:0007669"/>
    <property type="project" value="UniProtKB-UniRule"/>
</dbReference>
<sequence length="223" mass="24916">MHFLIPAAGSGSRMKAGKNKLLIDLEGESLIYWTLKSVFSASSTNWVGIIGQPKDKNLLLNSAKDFAHKVHWINGGDTRQQSVFNGLKALPKDSEKVLIHDGARCLINPELIDLCSKQLDENEAVILATKVTDTIKIVDNEGFIKETPDRNFLWAAQTPQGFLVDRLIKAHKMAIDKNWKVTDDASLFEMLNWKVKIIEGAYSNIKITSPIDLKIAKLFVKNS</sequence>
<protein>
    <recommendedName>
        <fullName evidence="7">2-C-methyl-D-erythritol 4-phosphate cytidylyltransferase</fullName>
        <ecNumber evidence="7">2.7.7.60</ecNumber>
    </recommendedName>
    <alternativeName>
        <fullName evidence="7">4-diphosphocytidyl-2C-methyl-D-erythritol synthase</fullName>
    </alternativeName>
    <alternativeName>
        <fullName evidence="7">MEP cytidylyltransferase</fullName>
        <shortName evidence="7">MCT</shortName>
    </alternativeName>
</protein>
<evidence type="ECO:0000256" key="7">
    <source>
        <dbReference type="HAMAP-Rule" id="MF_00108"/>
    </source>
</evidence>
<organism evidence="8">
    <name type="scientific">Prochlorococcus marinus XMU1424</name>
    <dbReference type="NCBI Taxonomy" id="2774497"/>
    <lineage>
        <taxon>Bacteria</taxon>
        <taxon>Bacillati</taxon>
        <taxon>Cyanobacteriota</taxon>
        <taxon>Cyanophyceae</taxon>
        <taxon>Synechococcales</taxon>
        <taxon>Prochlorococcaceae</taxon>
        <taxon>Prochlorococcus</taxon>
    </lineage>
</organism>
<dbReference type="InterPro" id="IPR018294">
    <property type="entry name" value="ISPD_synthase_CS"/>
</dbReference>
<dbReference type="EC" id="2.7.7.60" evidence="7"/>
<accession>A0A9D9C1D7</accession>
<reference evidence="8" key="1">
    <citation type="journal article" date="2021" name="Front. Mar. Sci.">
        <title>Genomes of Diverse Isolates of Prochlorococcus High-Light-Adapted Clade II in the Western Pacific Ocean.</title>
        <authorList>
            <person name="Yan W."/>
            <person name="Feng X."/>
            <person name="Zhang W."/>
            <person name="Nawaz M.Z."/>
            <person name="Luo T."/>
            <person name="Zhang R."/>
            <person name="Jiao N."/>
        </authorList>
    </citation>
    <scope>NUCLEOTIDE SEQUENCE</scope>
    <source>
        <strain evidence="8">XMU1424</strain>
    </source>
</reference>
<comment type="pathway">
    <text evidence="2 7">Isoprenoid biosynthesis; isopentenyl diphosphate biosynthesis via DXP pathway; isopentenyl diphosphate from 1-deoxy-D-xylulose 5-phosphate: step 2/6.</text>
</comment>
<evidence type="ECO:0000256" key="6">
    <source>
        <dbReference type="ARBA" id="ARBA00023229"/>
    </source>
</evidence>
<keyword evidence="4 7" id="KW-0808">Transferase</keyword>
<keyword evidence="5 7" id="KW-0548">Nucleotidyltransferase</keyword>
<name>A0A9D9C1D7_PROMR</name>
<feature type="site" description="Positions MEP for the nucleophilic attack" evidence="7">
    <location>
        <position position="206"/>
    </location>
</feature>
<comment type="similarity">
    <text evidence="3 7">Belongs to the IspD/TarI cytidylyltransferase family. IspD subfamily.</text>
</comment>
<dbReference type="Pfam" id="PF01128">
    <property type="entry name" value="IspD"/>
    <property type="match status" value="1"/>
</dbReference>
<comment type="caution">
    <text evidence="8">The sequence shown here is derived from an EMBL/GenBank/DDBJ whole genome shotgun (WGS) entry which is preliminary data.</text>
</comment>